<feature type="region of interest" description="Disordered" evidence="9">
    <location>
        <begin position="1056"/>
        <end position="1097"/>
    </location>
</feature>
<dbReference type="OrthoDB" id="9791035at2"/>
<feature type="transmembrane region" description="Helical" evidence="10">
    <location>
        <begin position="1020"/>
        <end position="1046"/>
    </location>
</feature>
<comment type="subcellular location">
    <subcellularLocation>
        <location evidence="1">Cell inner membrane</location>
        <topology evidence="1">Multi-pass membrane protein</topology>
    </subcellularLocation>
</comment>
<gene>
    <name evidence="11" type="ordered locus">Cyan7822_0838</name>
</gene>
<dbReference type="SUPFAM" id="SSF82693">
    <property type="entry name" value="Multidrug efflux transporter AcrB pore domain, PN1, PN2, PC1 and PC2 subdomains"/>
    <property type="match status" value="2"/>
</dbReference>
<feature type="transmembrane region" description="Helical" evidence="10">
    <location>
        <begin position="543"/>
        <end position="562"/>
    </location>
</feature>
<feature type="transmembrane region" description="Helical" evidence="10">
    <location>
        <begin position="349"/>
        <end position="368"/>
    </location>
</feature>
<evidence type="ECO:0000256" key="5">
    <source>
        <dbReference type="ARBA" id="ARBA00022519"/>
    </source>
</evidence>
<name>E0UCA3_GLOV7</name>
<evidence type="ECO:0000256" key="8">
    <source>
        <dbReference type="ARBA" id="ARBA00023136"/>
    </source>
</evidence>
<evidence type="ECO:0000256" key="6">
    <source>
        <dbReference type="ARBA" id="ARBA00022692"/>
    </source>
</evidence>
<dbReference type="eggNOG" id="COG0841">
    <property type="taxonomic scope" value="Bacteria"/>
</dbReference>
<dbReference type="PANTHER" id="PTHR32063">
    <property type="match status" value="1"/>
</dbReference>
<evidence type="ECO:0000256" key="7">
    <source>
        <dbReference type="ARBA" id="ARBA00022989"/>
    </source>
</evidence>
<evidence type="ECO:0000256" key="1">
    <source>
        <dbReference type="ARBA" id="ARBA00004429"/>
    </source>
</evidence>
<keyword evidence="5" id="KW-0997">Cell inner membrane</keyword>
<feature type="transmembrane region" description="Helical" evidence="10">
    <location>
        <begin position="904"/>
        <end position="923"/>
    </location>
</feature>
<keyword evidence="6 10" id="KW-0812">Transmembrane</keyword>
<dbReference type="SUPFAM" id="SSF82866">
    <property type="entry name" value="Multidrug efflux transporter AcrB transmembrane domain"/>
    <property type="match status" value="2"/>
</dbReference>
<dbReference type="Gene3D" id="1.20.1640.10">
    <property type="entry name" value="Multidrug efflux transporter AcrB transmembrane domain"/>
    <property type="match status" value="2"/>
</dbReference>
<evidence type="ECO:0000256" key="10">
    <source>
        <dbReference type="SAM" id="Phobius"/>
    </source>
</evidence>
<accession>E0UCA3</accession>
<dbReference type="Gene3D" id="3.30.2090.10">
    <property type="entry name" value="Multidrug efflux transporter AcrB TolC docking domain, DN and DC subdomains"/>
    <property type="match status" value="2"/>
</dbReference>
<feature type="compositionally biased region" description="Basic and acidic residues" evidence="9">
    <location>
        <begin position="1068"/>
        <end position="1084"/>
    </location>
</feature>
<keyword evidence="12" id="KW-1185">Reference proteome</keyword>
<evidence type="ECO:0000256" key="4">
    <source>
        <dbReference type="ARBA" id="ARBA00022475"/>
    </source>
</evidence>
<dbReference type="PRINTS" id="PR00702">
    <property type="entry name" value="ACRIFLAVINRP"/>
</dbReference>
<keyword evidence="4" id="KW-1003">Cell membrane</keyword>
<feature type="transmembrane region" description="Helical" evidence="10">
    <location>
        <begin position="943"/>
        <end position="968"/>
    </location>
</feature>
<dbReference type="Gene3D" id="3.30.70.1440">
    <property type="entry name" value="Multidrug efflux transporter AcrB pore domain"/>
    <property type="match status" value="1"/>
</dbReference>
<evidence type="ECO:0000256" key="2">
    <source>
        <dbReference type="ARBA" id="ARBA00010942"/>
    </source>
</evidence>
<dbReference type="Proteomes" id="UP000008206">
    <property type="component" value="Chromosome"/>
</dbReference>
<protein>
    <submittedName>
        <fullName evidence="11">Transporter, hydrophobe/amphiphile efflux-1 (HAE1) family</fullName>
    </submittedName>
</protein>
<dbReference type="STRING" id="497965.Cyan7822_0838"/>
<dbReference type="InterPro" id="IPR001036">
    <property type="entry name" value="Acrflvin-R"/>
</dbReference>
<keyword evidence="7 10" id="KW-1133">Transmembrane helix</keyword>
<dbReference type="GO" id="GO:0042910">
    <property type="term" value="F:xenobiotic transmembrane transporter activity"/>
    <property type="evidence" value="ECO:0007669"/>
    <property type="project" value="TreeGrafter"/>
</dbReference>
<feature type="transmembrane region" description="Helical" evidence="10">
    <location>
        <begin position="473"/>
        <end position="496"/>
    </location>
</feature>
<dbReference type="RefSeq" id="WP_013320970.1">
    <property type="nucleotide sequence ID" value="NC_014501.1"/>
</dbReference>
<dbReference type="GO" id="GO:0015562">
    <property type="term" value="F:efflux transmembrane transporter activity"/>
    <property type="evidence" value="ECO:0007669"/>
    <property type="project" value="InterPro"/>
</dbReference>
<comment type="similarity">
    <text evidence="2">Belongs to the resistance-nodulation-cell division (RND) (TC 2.A.6) family.</text>
</comment>
<feature type="transmembrane region" description="Helical" evidence="10">
    <location>
        <begin position="989"/>
        <end position="1008"/>
    </location>
</feature>
<dbReference type="GO" id="GO:0005886">
    <property type="term" value="C:plasma membrane"/>
    <property type="evidence" value="ECO:0007669"/>
    <property type="project" value="UniProtKB-SubCell"/>
</dbReference>
<feature type="transmembrane region" description="Helical" evidence="10">
    <location>
        <begin position="375"/>
        <end position="396"/>
    </location>
</feature>
<dbReference type="SUPFAM" id="SSF82714">
    <property type="entry name" value="Multidrug efflux transporter AcrB TolC docking domain, DN and DC subdomains"/>
    <property type="match status" value="2"/>
</dbReference>
<keyword evidence="3" id="KW-0813">Transport</keyword>
<reference evidence="12" key="1">
    <citation type="journal article" date="2011" name="MBio">
        <title>Novel metabolic attributes of the genus Cyanothece, comprising a group of unicellular nitrogen-fixing Cyanobacteria.</title>
        <authorList>
            <person name="Bandyopadhyay A."/>
            <person name="Elvitigala T."/>
            <person name="Welsh E."/>
            <person name="Stockel J."/>
            <person name="Liberton M."/>
            <person name="Min H."/>
            <person name="Sherman L.A."/>
            <person name="Pakrasi H.B."/>
        </authorList>
    </citation>
    <scope>NUCLEOTIDE SEQUENCE [LARGE SCALE GENOMIC DNA]</scope>
    <source>
        <strain evidence="12">PCC 7822</strain>
    </source>
</reference>
<feature type="transmembrane region" description="Helical" evidence="10">
    <location>
        <begin position="876"/>
        <end position="897"/>
    </location>
</feature>
<dbReference type="NCBIfam" id="TIGR00915">
    <property type="entry name" value="2A0602"/>
    <property type="match status" value="1"/>
</dbReference>
<evidence type="ECO:0000313" key="11">
    <source>
        <dbReference type="EMBL" id="ADN12860.1"/>
    </source>
</evidence>
<dbReference type="PANTHER" id="PTHR32063:SF11">
    <property type="entry name" value="CATION OR DRUG EFFLUX SYSTEM PROTEIN"/>
    <property type="match status" value="1"/>
</dbReference>
<dbReference type="InterPro" id="IPR027463">
    <property type="entry name" value="AcrB_DN_DC_subdom"/>
</dbReference>
<dbReference type="EMBL" id="CP002198">
    <property type="protein sequence ID" value="ADN12860.1"/>
    <property type="molecule type" value="Genomic_DNA"/>
</dbReference>
<dbReference type="HOGENOM" id="CLU_002755_1_1_3"/>
<dbReference type="AlphaFoldDB" id="E0UCA3"/>
<dbReference type="Gene3D" id="3.30.70.1320">
    <property type="entry name" value="Multidrug efflux transporter AcrB pore domain like"/>
    <property type="match status" value="1"/>
</dbReference>
<proteinExistence type="inferred from homology"/>
<evidence type="ECO:0000256" key="9">
    <source>
        <dbReference type="SAM" id="MobiDB-lite"/>
    </source>
</evidence>
<dbReference type="GO" id="GO:0009636">
    <property type="term" value="P:response to toxic substance"/>
    <property type="evidence" value="ECO:0007669"/>
    <property type="project" value="UniProtKB-ARBA"/>
</dbReference>
<feature type="transmembrane region" description="Helical" evidence="10">
    <location>
        <begin position="402"/>
        <end position="425"/>
    </location>
</feature>
<evidence type="ECO:0000313" key="12">
    <source>
        <dbReference type="Proteomes" id="UP000008206"/>
    </source>
</evidence>
<sequence>MSLSDGFIKRPVLTTVCSIVIVLVGTICMALLPLDKLPQIAPKQIVVSANYVGADAKTTVDNVTTPIERQINGVDYMRWMTSNTDNNGNSSISVSFPVEIDSNTAQVLVQNRVAQSNQFLPQSVIATGVNTRKQSPSITLVYAFYSDKGADGKPLYPISFVNNYVDRYIWNDLRRIEGVGDLALFGGDIYAMRIWVDPDQLAGRGLTATDVVQAIQRQNFEVGAGSVGAQPAPPNQQFQIPVRVKGRVTTPEEAENIVVKVGDNGTLIRIKDIGRAELGSQSYSTLAYLDGDNPAVALVIYQLPGSNALDTANAIKAKLAELEKSFPPGLKYAITLDSTLFINAALKDLSITLIQAIALVVLIIFIFLQDWRTTLIPAVAIPVALIGAMIGLKALGFTLNQLTLFACVLATGLVVDDGIVIVEAISTKLSQGMRPVQAALDSMQELFGATIATSVVLMAVFVPVSFFPGTTGIVYRQFALTIAFGIAFSTFNALSFSPTMSGVMLRPPTPPHGPLAWLFREFNRMFAGIQGGYRRLIELLTHIKLVIVTIFIAGIVLTGWMYQTMPQAFVPAEDQGYLFGIVEAPPGVSLTYTADVSKKALTQIMQREEIEHALALNGFSFEGQNSNKAIIFTKLKPWDERAGAEKSVYGVIRSLNRTFRQKIESAKVFAVNAPAVDGLGNFDGLEMFIQDRQLKGMAALIDNAKRVMQEANQRPEIASAFTTYTFDSPMIEASIDRDKANAQNVDVQEILNTLQTYLGASYVNQYVLDGRLYRVYVQAEGALRSNPNDIGRLYIRSRNGAMIQLSNLLEEEPITYPPILTNYNVFPAIKLIISPAQGYSSGVAIKVMEEIAATTLQPGFGFEWTNTAFEEKSSGGAAPIVFGLGFVMVFLVLAAQYESYVDPTIIMITVPLAILGALGGIWLRATFIQPLSGGIYPTLNNNIYAQVALVMLIGLASKNAILIVEFANQARDLGMSITQAAIHAAEQRFRPIIMTVISSLVGFAPLLIAEGAGAVSRWSLGTAIFGGLLVSTLLSLLFVPNLYIVIKNLEENFIKGGGKPPKGPKPISAKDVESRPEPQYKEQDGGVPTFKASPQNE</sequence>
<feature type="transmembrane region" description="Helical" evidence="10">
    <location>
        <begin position="12"/>
        <end position="34"/>
    </location>
</feature>
<dbReference type="Pfam" id="PF00873">
    <property type="entry name" value="ACR_tran"/>
    <property type="match status" value="1"/>
</dbReference>
<organism evidence="11 12">
    <name type="scientific">Gloeothece verrucosa (strain PCC 7822)</name>
    <name type="common">Cyanothece sp. (strain PCC 7822)</name>
    <dbReference type="NCBI Taxonomy" id="497965"/>
    <lineage>
        <taxon>Bacteria</taxon>
        <taxon>Bacillati</taxon>
        <taxon>Cyanobacteriota</taxon>
        <taxon>Cyanophyceae</taxon>
        <taxon>Oscillatoriophycideae</taxon>
        <taxon>Chroococcales</taxon>
        <taxon>Aphanothecaceae</taxon>
        <taxon>Gloeothece</taxon>
        <taxon>Gloeothece verrucosa</taxon>
    </lineage>
</organism>
<dbReference type="KEGG" id="cyj:Cyan7822_0838"/>
<feature type="transmembrane region" description="Helical" evidence="10">
    <location>
        <begin position="446"/>
        <end position="467"/>
    </location>
</feature>
<evidence type="ECO:0000256" key="3">
    <source>
        <dbReference type="ARBA" id="ARBA00022448"/>
    </source>
</evidence>
<dbReference type="InterPro" id="IPR004764">
    <property type="entry name" value="MdtF-like"/>
</dbReference>
<dbReference type="Gene3D" id="3.30.70.1430">
    <property type="entry name" value="Multidrug efflux transporter AcrB pore domain"/>
    <property type="match status" value="2"/>
</dbReference>
<keyword evidence="8 10" id="KW-0472">Membrane</keyword>